<evidence type="ECO:0000313" key="2">
    <source>
        <dbReference type="EMBL" id="KAF5888559.1"/>
    </source>
</evidence>
<feature type="region of interest" description="Disordered" evidence="1">
    <location>
        <begin position="1"/>
        <end position="22"/>
    </location>
</feature>
<reference evidence="2" key="1">
    <citation type="submission" date="2020-07" db="EMBL/GenBank/DDBJ databases">
        <title>Clarias magur genome sequencing, assembly and annotation.</title>
        <authorList>
            <person name="Kushwaha B."/>
            <person name="Kumar R."/>
            <person name="Das P."/>
            <person name="Joshi C.G."/>
            <person name="Kumar D."/>
            <person name="Nagpure N.S."/>
            <person name="Pandey M."/>
            <person name="Agarwal S."/>
            <person name="Srivastava S."/>
            <person name="Singh M."/>
            <person name="Sahoo L."/>
            <person name="Jayasankar P."/>
            <person name="Meher P.K."/>
            <person name="Koringa P.G."/>
            <person name="Iquebal M.A."/>
            <person name="Das S.P."/>
            <person name="Bit A."/>
            <person name="Patnaik S."/>
            <person name="Patel N."/>
            <person name="Shah T.M."/>
            <person name="Hinsu A."/>
            <person name="Jena J.K."/>
        </authorList>
    </citation>
    <scope>NUCLEOTIDE SEQUENCE</scope>
    <source>
        <strain evidence="2">CIFAMagur01</strain>
        <tissue evidence="2">Testis</tissue>
    </source>
</reference>
<gene>
    <name evidence="2" type="primary">ire4</name>
    <name evidence="2" type="ORF">DAT39_021742</name>
</gene>
<feature type="compositionally biased region" description="Basic and acidic residues" evidence="1">
    <location>
        <begin position="49"/>
        <end position="59"/>
    </location>
</feature>
<protein>
    <submittedName>
        <fullName evidence="2">Putative serine/threonine protein kinase IRE4</fullName>
    </submittedName>
</protein>
<sequence length="59" mass="6376">MEEETLETSVVPRGQGASEDDELQEGNLCFCTKWLGVVQPSGACSGGKETPEEYSRGRP</sequence>
<keyword evidence="3" id="KW-1185">Reference proteome</keyword>
<keyword evidence="2" id="KW-0418">Kinase</keyword>
<evidence type="ECO:0000256" key="1">
    <source>
        <dbReference type="SAM" id="MobiDB-lite"/>
    </source>
</evidence>
<name>A0A8J4TCI0_CLAMG</name>
<comment type="caution">
    <text evidence="2">The sequence shown here is derived from an EMBL/GenBank/DDBJ whole genome shotgun (WGS) entry which is preliminary data.</text>
</comment>
<keyword evidence="2" id="KW-0808">Transferase</keyword>
<feature type="region of interest" description="Disordered" evidence="1">
    <location>
        <begin position="40"/>
        <end position="59"/>
    </location>
</feature>
<keyword evidence="2" id="KW-0723">Serine/threonine-protein kinase</keyword>
<dbReference type="EMBL" id="QNUK01000963">
    <property type="protein sequence ID" value="KAF5888559.1"/>
    <property type="molecule type" value="Genomic_DNA"/>
</dbReference>
<accession>A0A8J4TCI0</accession>
<dbReference type="AlphaFoldDB" id="A0A8J4TCI0"/>
<evidence type="ECO:0000313" key="3">
    <source>
        <dbReference type="Proteomes" id="UP000727407"/>
    </source>
</evidence>
<dbReference type="GO" id="GO:0004674">
    <property type="term" value="F:protein serine/threonine kinase activity"/>
    <property type="evidence" value="ECO:0007669"/>
    <property type="project" value="UniProtKB-KW"/>
</dbReference>
<organism evidence="2 3">
    <name type="scientific">Clarias magur</name>
    <name type="common">Asian catfish</name>
    <name type="synonym">Macropteronotus magur</name>
    <dbReference type="NCBI Taxonomy" id="1594786"/>
    <lineage>
        <taxon>Eukaryota</taxon>
        <taxon>Metazoa</taxon>
        <taxon>Chordata</taxon>
        <taxon>Craniata</taxon>
        <taxon>Vertebrata</taxon>
        <taxon>Euteleostomi</taxon>
        <taxon>Actinopterygii</taxon>
        <taxon>Neopterygii</taxon>
        <taxon>Teleostei</taxon>
        <taxon>Ostariophysi</taxon>
        <taxon>Siluriformes</taxon>
        <taxon>Clariidae</taxon>
        <taxon>Clarias</taxon>
    </lineage>
</organism>
<dbReference type="Proteomes" id="UP000727407">
    <property type="component" value="Unassembled WGS sequence"/>
</dbReference>
<proteinExistence type="predicted"/>